<keyword evidence="2" id="KW-1133">Transmembrane helix</keyword>
<proteinExistence type="predicted"/>
<dbReference type="Gene3D" id="2.60.40.1120">
    <property type="entry name" value="Carboxypeptidase-like, regulatory domain"/>
    <property type="match status" value="1"/>
</dbReference>
<reference evidence="3 4" key="1">
    <citation type="submission" date="2018-05" db="EMBL/GenBank/DDBJ databases">
        <title>Complete Genome Sequences of Extremely Thermoacidophilic, Metal-Mobilizing Type-Strain Members of the Archaeal Family Sulfolobaceae: Acidianus brierleyi DSM-1651T, Acidianus sulfidivorans DSM-18786T, Metallosphaera hakonensis DSM-7519T, and Metallosphaera prunae DSM-10039T.</title>
        <authorList>
            <person name="Counts J.A."/>
            <person name="Kelly R.M."/>
        </authorList>
    </citation>
    <scope>NUCLEOTIDE SEQUENCE [LARGE SCALE GENOMIC DNA]</scope>
    <source>
        <strain evidence="3 4">JP7</strain>
    </source>
</reference>
<feature type="transmembrane region" description="Helical" evidence="2">
    <location>
        <begin position="510"/>
        <end position="531"/>
    </location>
</feature>
<dbReference type="PANTHER" id="PTHR34707:SF1">
    <property type="entry name" value="VIMENTIN-TYPE INTERMEDIATE FILAMENT-ASSOCIATED COILED-COIL PROTEIN"/>
    <property type="match status" value="1"/>
</dbReference>
<dbReference type="PANTHER" id="PTHR34707">
    <property type="entry name" value="VIMENTIN-TYPE INTERMEDIATE FILAMENT-ASSOCIATED COILED-COIL PROTEIN"/>
    <property type="match status" value="1"/>
</dbReference>
<keyword evidence="4" id="KW-1185">Reference proteome</keyword>
<dbReference type="Gene3D" id="1.20.5.1700">
    <property type="match status" value="1"/>
</dbReference>
<organism evidence="3 4">
    <name type="scientific">Acidianus sulfidivorans JP7</name>
    <dbReference type="NCBI Taxonomy" id="619593"/>
    <lineage>
        <taxon>Archaea</taxon>
        <taxon>Thermoproteota</taxon>
        <taxon>Thermoprotei</taxon>
        <taxon>Sulfolobales</taxon>
        <taxon>Sulfolobaceae</taxon>
        <taxon>Acidianus</taxon>
    </lineage>
</organism>
<dbReference type="GO" id="GO:0045098">
    <property type="term" value="C:type III intermediate filament"/>
    <property type="evidence" value="ECO:0007669"/>
    <property type="project" value="TreeGrafter"/>
</dbReference>
<dbReference type="EMBL" id="CP029288">
    <property type="protein sequence ID" value="AWR96701.1"/>
    <property type="molecule type" value="Genomic_DNA"/>
</dbReference>
<evidence type="ECO:0008006" key="5">
    <source>
        <dbReference type="Google" id="ProtNLM"/>
    </source>
</evidence>
<dbReference type="OrthoDB" id="43990at2157"/>
<protein>
    <recommendedName>
        <fullName evidence="5">S-layer protein</fullName>
    </recommendedName>
</protein>
<accession>A0A2U9IL09</accession>
<gene>
    <name evidence="3" type="ORF">DFR86_03435</name>
</gene>
<dbReference type="Proteomes" id="UP000248410">
    <property type="component" value="Chromosome"/>
</dbReference>
<evidence type="ECO:0000313" key="3">
    <source>
        <dbReference type="EMBL" id="AWR96701.1"/>
    </source>
</evidence>
<evidence type="ECO:0000313" key="4">
    <source>
        <dbReference type="Proteomes" id="UP000248410"/>
    </source>
</evidence>
<dbReference type="GeneID" id="36836990"/>
<dbReference type="SUPFAM" id="SSF49464">
    <property type="entry name" value="Carboxypeptidase regulatory domain-like"/>
    <property type="match status" value="1"/>
</dbReference>
<dbReference type="AlphaFoldDB" id="A0A2U9IL09"/>
<keyword evidence="2" id="KW-0812">Transmembrane</keyword>
<evidence type="ECO:0000256" key="1">
    <source>
        <dbReference type="SAM" id="Coils"/>
    </source>
</evidence>
<name>A0A2U9IL09_9CREN</name>
<keyword evidence="1" id="KW-0175">Coiled coil</keyword>
<feature type="coiled-coil region" evidence="1">
    <location>
        <begin position="372"/>
        <end position="452"/>
    </location>
</feature>
<dbReference type="InterPro" id="IPR008969">
    <property type="entry name" value="CarboxyPept-like_regulatory"/>
</dbReference>
<evidence type="ECO:0000256" key="2">
    <source>
        <dbReference type="SAM" id="Phobius"/>
    </source>
</evidence>
<dbReference type="SUPFAM" id="SSF58100">
    <property type="entry name" value="Bacterial hemolysins"/>
    <property type="match status" value="1"/>
</dbReference>
<dbReference type="RefSeq" id="WP_110379591.1">
    <property type="nucleotide sequence ID" value="NZ_CP029288.2"/>
</dbReference>
<keyword evidence="2" id="KW-0472">Membrane</keyword>
<dbReference type="Gene3D" id="1.20.5.340">
    <property type="match status" value="1"/>
</dbReference>
<dbReference type="KEGG" id="asul:DFR86_03435"/>
<sequence length="535" mass="56803">MNKIFGLIITIFIFSMVFAGTMSMISTRASTGFEVISPFQGEHIPLINDTCLIVNISVYAPSDIGYTVDLHVSGPYDIQMTSPGIPIGSIGSSGYLNLTNLRLPVTLFEANGTAISHFIPGEYNFTIEAGSNFETISVYFTSPNEVEMIVSVYANGQPLSGATVDVYNETTDTFLVSNTTASNGEATLIVPYVYTMTNTYNVTATKPGYKEVYTTVTVPPDQISAVHVTLNTVPIQFVLTPYFYEDEGIQEPVQPQQINGELVYPAAGFEGTAFSIIINATESGVAVKGATIVGMYTYDGKSITETATYIGSGMYNLTIMLPNATDEIPYVLQVQVTGTYESNTYTFVALISAEANYVALIEQLNSTISLLKSELASNITALNAKIASLNATISLLKSELASNVTALENEIASLNATINSLSTKLSSLNATVVSLESELSSLNATVSSLSSEVTTLKSELSTVNATVSSLSSEVTTLKSEVSSLSSELSSANSSISSLNSKVNSMSTLEYAALGIAIVGLIVAIIAIVLVFRKVA</sequence>